<dbReference type="EMBL" id="JACAQR010000015">
    <property type="protein sequence ID" value="NWD42595.1"/>
    <property type="molecule type" value="Genomic_DNA"/>
</dbReference>
<accession>A0AAJ3LH05</accession>
<dbReference type="RefSeq" id="WP_177026037.1">
    <property type="nucleotide sequence ID" value="NZ_JACAQR010000015.1"/>
</dbReference>
<dbReference type="Gene3D" id="2.60.120.260">
    <property type="entry name" value="Galactose-binding domain-like"/>
    <property type="match status" value="1"/>
</dbReference>
<comment type="caution">
    <text evidence="1">The sequence shown here is derived from an EMBL/GenBank/DDBJ whole genome shotgun (WGS) entry which is preliminary data.</text>
</comment>
<sequence>MSNELYDLTTFENKNWNDWTETVPGTTKFVQQTPNDPLDFYLSSDFGTGSAIRIQKRFRFTAGQEYLLNFQFRSKTPARLIIRLAEVEQSSSLFQPSNNWIGVTIPLPTATESGNQLNLRITFRFELQTDQADKFDLDNLLVRHVDHKVKQ</sequence>
<gene>
    <name evidence="1" type="ORF">HX826_12055</name>
</gene>
<dbReference type="AlphaFoldDB" id="A0AAJ3LH05"/>
<reference evidence="1 2" key="1">
    <citation type="submission" date="2020-04" db="EMBL/GenBank/DDBJ databases">
        <title>Molecular characterization of pseudomonads from Agaricus bisporus reveal novel blotch 2 pathogens in Western Europe.</title>
        <authorList>
            <person name="Taparia T."/>
            <person name="Krijger M."/>
            <person name="Haynes E."/>
            <person name="Elpinstone J.G."/>
            <person name="Noble R."/>
            <person name="Van Der Wolf J."/>
        </authorList>
    </citation>
    <scope>NUCLEOTIDE SEQUENCE [LARGE SCALE GENOMIC DNA]</scope>
    <source>
        <strain evidence="1 2">IPO3753</strain>
    </source>
</reference>
<proteinExistence type="predicted"/>
<name>A0AAJ3LH05_9PSED</name>
<organism evidence="1 2">
    <name type="scientific">Pseudomonas yamanorum</name>
    <dbReference type="NCBI Taxonomy" id="515393"/>
    <lineage>
        <taxon>Bacteria</taxon>
        <taxon>Pseudomonadati</taxon>
        <taxon>Pseudomonadota</taxon>
        <taxon>Gammaproteobacteria</taxon>
        <taxon>Pseudomonadales</taxon>
        <taxon>Pseudomonadaceae</taxon>
        <taxon>Pseudomonas</taxon>
    </lineage>
</organism>
<evidence type="ECO:0000313" key="2">
    <source>
        <dbReference type="Proteomes" id="UP000546584"/>
    </source>
</evidence>
<dbReference type="Proteomes" id="UP000546584">
    <property type="component" value="Unassembled WGS sequence"/>
</dbReference>
<evidence type="ECO:0000313" key="1">
    <source>
        <dbReference type="EMBL" id="NWD42595.1"/>
    </source>
</evidence>
<protein>
    <submittedName>
        <fullName evidence="1">Uncharacterized protein</fullName>
    </submittedName>
</protein>